<dbReference type="AlphaFoldDB" id="A0A1U8DLV0"/>
<feature type="compositionally biased region" description="Low complexity" evidence="12">
    <location>
        <begin position="782"/>
        <end position="800"/>
    </location>
</feature>
<evidence type="ECO:0000256" key="6">
    <source>
        <dbReference type="ARBA" id="ARBA00022927"/>
    </source>
</evidence>
<dbReference type="SMART" id="SM01355">
    <property type="entry name" value="AP3B1_C"/>
    <property type="match status" value="1"/>
</dbReference>
<evidence type="ECO:0000256" key="1">
    <source>
        <dbReference type="ARBA" id="ARBA00004145"/>
    </source>
</evidence>
<keyword evidence="5" id="KW-0597">Phosphoprotein</keyword>
<accession>A0A1U8DLV0</accession>
<feature type="compositionally biased region" description="Polar residues" evidence="12">
    <location>
        <begin position="1"/>
        <end position="17"/>
    </location>
</feature>
<dbReference type="RefSeq" id="XP_014381286.1">
    <property type="nucleotide sequence ID" value="XM_014525800.2"/>
</dbReference>
<keyword evidence="9" id="KW-0968">Cytoplasmic vesicle</keyword>
<comment type="subcellular location">
    <subcellularLocation>
        <location evidence="1">Cytoplasmic vesicle</location>
        <location evidence="1">Clathrin-coated vesicle membrane</location>
        <topology evidence="1">Peripheral membrane protein</topology>
        <orientation evidence="1">Cytoplasmic side</orientation>
    </subcellularLocation>
    <subcellularLocation>
        <location evidence="2">Golgi apparatus</location>
    </subcellularLocation>
</comment>
<feature type="region of interest" description="Disordered" evidence="12">
    <location>
        <begin position="1"/>
        <end position="32"/>
    </location>
</feature>
<keyword evidence="8 11" id="KW-0472">Membrane</keyword>
<name>A0A1U8DLV0_ALLSI</name>
<dbReference type="PANTHER" id="PTHR11134">
    <property type="entry name" value="ADAPTOR COMPLEX SUBUNIT BETA FAMILY MEMBER"/>
    <property type="match status" value="1"/>
</dbReference>
<dbReference type="PIRSF" id="PIRSF037096">
    <property type="entry name" value="AP3_complex_beta"/>
    <property type="match status" value="1"/>
</dbReference>
<comment type="function">
    <text evidence="10">Subunit of non-clathrin- and clathrin-associated adaptor protein complex 3 (AP-3) that plays a role in protein sorting in the late-Golgi/trans-Golgi network (TGN) and/or endosomes. The AP complexes mediate both the recruitment of clathrin to membranes and the recognition of sorting signals within the cytosolic tails of transmembrane cargo molecules. AP-3 appears to be involved in the sorting of a subset of transmembrane proteins targeted to lysosomes and lysosome-related organelles. In concert with the BLOC-1 complex, AP-3 is required to target cargos into vesicles assembled at cell bodies for delivery into neurites and nerve terminals.</text>
</comment>
<feature type="region of interest" description="Disordered" evidence="12">
    <location>
        <begin position="664"/>
        <end position="834"/>
    </location>
</feature>
<dbReference type="GeneID" id="102388802"/>
<keyword evidence="4 11" id="KW-0813">Transport</keyword>
<evidence type="ECO:0000313" key="15">
    <source>
        <dbReference type="RefSeq" id="XP_014381286.1"/>
    </source>
</evidence>
<reference evidence="15" key="1">
    <citation type="submission" date="2025-08" db="UniProtKB">
        <authorList>
            <consortium name="RefSeq"/>
        </authorList>
    </citation>
    <scope>IDENTIFICATION</scope>
</reference>
<evidence type="ECO:0000313" key="14">
    <source>
        <dbReference type="Proteomes" id="UP000189705"/>
    </source>
</evidence>
<dbReference type="InterPro" id="IPR026739">
    <property type="entry name" value="AP_beta"/>
</dbReference>
<dbReference type="GO" id="GO:0005794">
    <property type="term" value="C:Golgi apparatus"/>
    <property type="evidence" value="ECO:0007669"/>
    <property type="project" value="UniProtKB-SubCell"/>
</dbReference>
<dbReference type="SUPFAM" id="SSF48371">
    <property type="entry name" value="ARM repeat"/>
    <property type="match status" value="1"/>
</dbReference>
<evidence type="ECO:0000256" key="4">
    <source>
        <dbReference type="ARBA" id="ARBA00022448"/>
    </source>
</evidence>
<dbReference type="InterPro" id="IPR002553">
    <property type="entry name" value="Clathrin/coatomer_adapt-like_N"/>
</dbReference>
<gene>
    <name evidence="15" type="primary">AP3B2</name>
</gene>
<dbReference type="InterPro" id="IPR056314">
    <property type="entry name" value="AP3B1/2_C"/>
</dbReference>
<dbReference type="InterPro" id="IPR016024">
    <property type="entry name" value="ARM-type_fold"/>
</dbReference>
<organism evidence="14 15">
    <name type="scientific">Alligator sinensis</name>
    <name type="common">Chinese alligator</name>
    <dbReference type="NCBI Taxonomy" id="38654"/>
    <lineage>
        <taxon>Eukaryota</taxon>
        <taxon>Metazoa</taxon>
        <taxon>Chordata</taxon>
        <taxon>Craniata</taxon>
        <taxon>Vertebrata</taxon>
        <taxon>Euteleostomi</taxon>
        <taxon>Archelosauria</taxon>
        <taxon>Archosauria</taxon>
        <taxon>Crocodylia</taxon>
        <taxon>Alligatoridae</taxon>
        <taxon>Alligatorinae</taxon>
        <taxon>Alligator</taxon>
    </lineage>
</organism>
<dbReference type="Pfam" id="PF14796">
    <property type="entry name" value="AP3B1_C"/>
    <property type="match status" value="1"/>
</dbReference>
<dbReference type="Pfam" id="PF24080">
    <property type="entry name" value="AP3B1_C_2"/>
    <property type="match status" value="1"/>
</dbReference>
<feature type="domain" description="AP-3 complex subunit beta C-terminal" evidence="13">
    <location>
        <begin position="832"/>
        <end position="979"/>
    </location>
</feature>
<dbReference type="GO" id="GO:0016192">
    <property type="term" value="P:vesicle-mediated transport"/>
    <property type="evidence" value="ECO:0007669"/>
    <property type="project" value="InterPro"/>
</dbReference>
<evidence type="ECO:0000256" key="3">
    <source>
        <dbReference type="ARBA" id="ARBA00006613"/>
    </source>
</evidence>
<dbReference type="Proteomes" id="UP000189705">
    <property type="component" value="Unplaced"/>
</dbReference>
<evidence type="ECO:0000256" key="9">
    <source>
        <dbReference type="ARBA" id="ARBA00023329"/>
    </source>
</evidence>
<evidence type="ECO:0000256" key="12">
    <source>
        <dbReference type="SAM" id="MobiDB-lite"/>
    </source>
</evidence>
<sequence length="1114" mass="123900">MSTSQAYNEEKGGSSSLGEPEYGHDPASGGIFSSDYKRHDDLKEMLDSNKDSLKLEAMKRIVAMIARGKNASDLFPAVVKNVACKNIEVKKLVYVYLVRYAEEQQDLALLSISTFQRGLKDPNQLIRASALRVLSSIRVPIIVPIMMLAIKEAASDMSPYVRKTAAHAIPKLYSLDSDQKDQLIEVIEKLLADKTTLVAGSVVMAFEEVCPERIDLIHKNYRKLCNLLIDVEEWGQVVIINMLTRYARTQFLSPNQNESLLEENAEKAFYGSDEEDAKDDKTETASLVKRKPYVMDPDHRLLLRNTKPLLQSRNAAVVMAVAQLYFHLAPKAEVGVIAKALVRLLRSHSEVQYVVLQNVATMSIKRRGMFEPYLKSFYIRSTDPTQIKILKLEVLTNLANETNISTILREFQTYIRSMDKDFVAATIQAIGRCATNIGKVRDTCLNGLVQLLSNRDELVVAESVVVIKKLLQMQPSQHSEIIKHMAKLTDNIQVPMARASILWLIGEYCEHVPKIAPDVLRKMAKSFTNEEDIVKLQVINLAAKLYLTNSKQSKLLTQYVLNLAKYDQNYDIRDRARFIRQLIVPTEKSGALNKYAKKLFLAQKPAPILESSFKDRDHFQLGSLSHLLNAKAVGYQELPDWPDEAPDPSVRNVEVPEWTKCTSREKRKEKVEKPFYSDSEGESGPTESADSEPESVSESESESGSGTESGSGSGSEEEEEESGDQSEEEEKEKKKKKKKKKEKELPWKASLESMGSSPSEEEEEEGKKAKKKKPQHDRKGGSESSSEEGSVSESSSSESDSGSDAEESQSETETKRRKTPPSSKPAPKAAKKGTKEISLLDLDDFAPSPPLPTSSSSLVSSSLVTDLEGLTLIDTSLASTVISPVFSSVKTYELLHRMTGEGLSVEYYFSRQPFAPDPHMVAVQIQFSNNTDSEVKNVRISEPKLLSGMRVQEFKEIESLAPGETTSVVMGIDFCDSTQAANFQLCTHTRQFYGAIQPPVGELMAPVFMSENEFKKEQGKLTGMSEITEKLTLPETCQSDHTIVQRVTSAANVSRVPCGADNEYRFAAKTVTSGSLVLITLEKKEGALAQLTVNSEKMVIGTMLVKDIIQALTQ</sequence>
<proteinExistence type="inferred from homology"/>
<evidence type="ECO:0000259" key="13">
    <source>
        <dbReference type="SMART" id="SM01355"/>
    </source>
</evidence>
<feature type="compositionally biased region" description="Acidic residues" evidence="12">
    <location>
        <begin position="689"/>
        <end position="701"/>
    </location>
</feature>
<dbReference type="Pfam" id="PF01602">
    <property type="entry name" value="Adaptin_N"/>
    <property type="match status" value="1"/>
</dbReference>
<feature type="compositionally biased region" description="Basic and acidic residues" evidence="12">
    <location>
        <begin position="664"/>
        <end position="675"/>
    </location>
</feature>
<dbReference type="InterPro" id="IPR011989">
    <property type="entry name" value="ARM-like"/>
</dbReference>
<dbReference type="GO" id="GO:0030123">
    <property type="term" value="C:AP-3 adaptor complex"/>
    <property type="evidence" value="ECO:0007669"/>
    <property type="project" value="UniProtKB-UniRule"/>
</dbReference>
<keyword evidence="14" id="KW-1185">Reference proteome</keyword>
<dbReference type="CTD" id="8120"/>
<feature type="compositionally biased region" description="Acidic residues" evidence="12">
    <location>
        <begin position="801"/>
        <end position="810"/>
    </location>
</feature>
<evidence type="ECO:0000256" key="11">
    <source>
        <dbReference type="PIRNR" id="PIRNR037096"/>
    </source>
</evidence>
<dbReference type="InterPro" id="IPR029390">
    <property type="entry name" value="AP3B_C"/>
</dbReference>
<keyword evidence="6 11" id="KW-0653">Protein transport</keyword>
<protein>
    <recommendedName>
        <fullName evidence="11">AP-3 complex subunit beta</fullName>
    </recommendedName>
</protein>
<evidence type="ECO:0000256" key="10">
    <source>
        <dbReference type="ARBA" id="ARBA00023570"/>
    </source>
</evidence>
<evidence type="ECO:0000256" key="5">
    <source>
        <dbReference type="ARBA" id="ARBA00022553"/>
    </source>
</evidence>
<evidence type="ECO:0000256" key="7">
    <source>
        <dbReference type="ARBA" id="ARBA00023034"/>
    </source>
</evidence>
<dbReference type="GO" id="GO:0030665">
    <property type="term" value="C:clathrin-coated vesicle membrane"/>
    <property type="evidence" value="ECO:0007669"/>
    <property type="project" value="UniProtKB-SubCell"/>
</dbReference>
<evidence type="ECO:0000256" key="8">
    <source>
        <dbReference type="ARBA" id="ARBA00023136"/>
    </source>
</evidence>
<dbReference type="GO" id="GO:0006886">
    <property type="term" value="P:intracellular protein transport"/>
    <property type="evidence" value="ECO:0007669"/>
    <property type="project" value="InterPro"/>
</dbReference>
<dbReference type="Gene3D" id="1.25.10.10">
    <property type="entry name" value="Leucine-rich Repeat Variant"/>
    <property type="match status" value="1"/>
</dbReference>
<dbReference type="InterPro" id="IPR026740">
    <property type="entry name" value="AP3_beta"/>
</dbReference>
<feature type="compositionally biased region" description="Acidic residues" evidence="12">
    <location>
        <begin position="715"/>
        <end position="730"/>
    </location>
</feature>
<keyword evidence="7" id="KW-0333">Golgi apparatus</keyword>
<evidence type="ECO:0000256" key="2">
    <source>
        <dbReference type="ARBA" id="ARBA00004555"/>
    </source>
</evidence>
<comment type="similarity">
    <text evidence="3 11">Belongs to the adaptor complexes large subunit family.</text>
</comment>